<reference evidence="17" key="1">
    <citation type="submission" date="2022-05" db="EMBL/GenBank/DDBJ databases">
        <title>The Musa troglodytarum L. genome provides insights into the mechanism of non-climacteric behaviour and enrichment of carotenoids.</title>
        <authorList>
            <person name="Wang J."/>
        </authorList>
    </citation>
    <scope>NUCLEOTIDE SEQUENCE</scope>
    <source>
        <tissue evidence="17">Leaf</tissue>
    </source>
</reference>
<evidence type="ECO:0000256" key="13">
    <source>
        <dbReference type="RuleBase" id="RU004241"/>
    </source>
</evidence>
<feature type="region of interest" description="Disordered" evidence="14">
    <location>
        <begin position="191"/>
        <end position="214"/>
    </location>
</feature>
<evidence type="ECO:0000256" key="4">
    <source>
        <dbReference type="ARBA" id="ARBA00022617"/>
    </source>
</evidence>
<dbReference type="Pfam" id="PF00141">
    <property type="entry name" value="peroxidase"/>
    <property type="match status" value="1"/>
</dbReference>
<keyword evidence="3 17" id="KW-0575">Peroxidase</keyword>
<gene>
    <name evidence="17" type="ORF">MUK42_01054</name>
</gene>
<dbReference type="InterPro" id="IPR010255">
    <property type="entry name" value="Haem_peroxidase_sf"/>
</dbReference>
<dbReference type="Gene3D" id="1.10.520.10">
    <property type="match status" value="1"/>
</dbReference>
<keyword evidence="15" id="KW-0732">Signal</keyword>
<evidence type="ECO:0000256" key="5">
    <source>
        <dbReference type="ARBA" id="ARBA00022723"/>
    </source>
</evidence>
<comment type="cofactor">
    <cofactor evidence="2">
        <name>heme b</name>
        <dbReference type="ChEBI" id="CHEBI:60344"/>
    </cofactor>
</comment>
<evidence type="ECO:0000313" key="17">
    <source>
        <dbReference type="EMBL" id="URD82739.1"/>
    </source>
</evidence>
<evidence type="ECO:0000256" key="3">
    <source>
        <dbReference type="ARBA" id="ARBA00022559"/>
    </source>
</evidence>
<dbReference type="PRINTS" id="PR00461">
    <property type="entry name" value="PLPEROXIDASE"/>
</dbReference>
<sequence length="214" mass="23652">MMMGCVSRSCWIVFMAVLAMASSTSAYLHLGFYRKTCPSAEAIVRRTVSEAVANNPGLAAGLIRMHFHDCFVRVRTCMDVGVPSSLLIAVLAHVEYEGERDGMLRCCWIRLGEHCGEGRATQQPQHARPRSDRRSVGGRRSKLPADGVVPRHHRSRGAGPGLPGWRHRLSCARRKADGRVSLDSEALAEIPYLTPPPPGGGTASPRRGWRWTRW</sequence>
<dbReference type="GO" id="GO:0140825">
    <property type="term" value="F:lactoperoxidase activity"/>
    <property type="evidence" value="ECO:0007669"/>
    <property type="project" value="UniProtKB-EC"/>
</dbReference>
<accession>A0A9E7JJ70</accession>
<feature type="chain" id="PRO_5038856334" evidence="15">
    <location>
        <begin position="27"/>
        <end position="214"/>
    </location>
</feature>
<comment type="similarity">
    <text evidence="13">Belongs to the peroxidase family.</text>
</comment>
<organism evidence="17 18">
    <name type="scientific">Musa troglodytarum</name>
    <name type="common">fe'i banana</name>
    <dbReference type="NCBI Taxonomy" id="320322"/>
    <lineage>
        <taxon>Eukaryota</taxon>
        <taxon>Viridiplantae</taxon>
        <taxon>Streptophyta</taxon>
        <taxon>Embryophyta</taxon>
        <taxon>Tracheophyta</taxon>
        <taxon>Spermatophyta</taxon>
        <taxon>Magnoliopsida</taxon>
        <taxon>Liliopsida</taxon>
        <taxon>Zingiberales</taxon>
        <taxon>Musaceae</taxon>
        <taxon>Musa</taxon>
    </lineage>
</organism>
<feature type="signal peptide" evidence="15">
    <location>
        <begin position="1"/>
        <end position="26"/>
    </location>
</feature>
<keyword evidence="6 11" id="KW-0106">Calcium</keyword>
<keyword evidence="5 11" id="KW-0479">Metal-binding</keyword>
<comment type="catalytic activity">
    <reaction evidence="1">
        <text>2 a phenolic donor + H2O2 = 2 a phenolic radical donor + 2 H2O</text>
        <dbReference type="Rhea" id="RHEA:56136"/>
        <dbReference type="ChEBI" id="CHEBI:15377"/>
        <dbReference type="ChEBI" id="CHEBI:16240"/>
        <dbReference type="ChEBI" id="CHEBI:139520"/>
        <dbReference type="ChEBI" id="CHEBI:139521"/>
        <dbReference type="EC" id="1.11.1.7"/>
    </reaction>
</comment>
<feature type="binding site" evidence="11">
    <location>
        <position position="72"/>
    </location>
    <ligand>
        <name>Ca(2+)</name>
        <dbReference type="ChEBI" id="CHEBI:29108"/>
        <label>1</label>
    </ligand>
</feature>
<dbReference type="GO" id="GO:0042744">
    <property type="term" value="P:hydrogen peroxide catabolic process"/>
    <property type="evidence" value="ECO:0007669"/>
    <property type="project" value="UniProtKB-KW"/>
</dbReference>
<feature type="active site" description="Proton acceptor" evidence="10">
    <location>
        <position position="68"/>
    </location>
</feature>
<evidence type="ECO:0000256" key="14">
    <source>
        <dbReference type="SAM" id="MobiDB-lite"/>
    </source>
</evidence>
<dbReference type="OrthoDB" id="2113341at2759"/>
<dbReference type="SUPFAM" id="SSF48113">
    <property type="entry name" value="Heme-dependent peroxidases"/>
    <property type="match status" value="1"/>
</dbReference>
<dbReference type="InterPro" id="IPR002016">
    <property type="entry name" value="Haem_peroxidase"/>
</dbReference>
<comment type="cofactor">
    <cofactor evidence="11">
        <name>Ca(2+)</name>
        <dbReference type="ChEBI" id="CHEBI:29108"/>
    </cofactor>
    <text evidence="11">Binds 2 calcium ions per subunit.</text>
</comment>
<keyword evidence="7" id="KW-0560">Oxidoreductase</keyword>
<evidence type="ECO:0000256" key="1">
    <source>
        <dbReference type="ARBA" id="ARBA00000189"/>
    </source>
</evidence>
<keyword evidence="18" id="KW-1185">Reference proteome</keyword>
<evidence type="ECO:0000256" key="7">
    <source>
        <dbReference type="ARBA" id="ARBA00023002"/>
    </source>
</evidence>
<evidence type="ECO:0000256" key="11">
    <source>
        <dbReference type="PIRSR" id="PIRSR600823-3"/>
    </source>
</evidence>
<dbReference type="PROSITE" id="PS50873">
    <property type="entry name" value="PEROXIDASE_4"/>
    <property type="match status" value="1"/>
</dbReference>
<evidence type="ECO:0000256" key="15">
    <source>
        <dbReference type="SAM" id="SignalP"/>
    </source>
</evidence>
<feature type="site" description="Transition state stabilizer" evidence="12">
    <location>
        <position position="64"/>
    </location>
</feature>
<protein>
    <submittedName>
        <fullName evidence="17">Peroxidase</fullName>
    </submittedName>
</protein>
<dbReference type="EMBL" id="CP097503">
    <property type="protein sequence ID" value="URD82739.1"/>
    <property type="molecule type" value="Genomic_DNA"/>
</dbReference>
<keyword evidence="9" id="KW-0376">Hydrogen peroxide</keyword>
<dbReference type="GO" id="GO:0020037">
    <property type="term" value="F:heme binding"/>
    <property type="evidence" value="ECO:0007669"/>
    <property type="project" value="InterPro"/>
</dbReference>
<evidence type="ECO:0000256" key="9">
    <source>
        <dbReference type="ARBA" id="ARBA00023324"/>
    </source>
</evidence>
<feature type="region of interest" description="Disordered" evidence="14">
    <location>
        <begin position="118"/>
        <end position="162"/>
    </location>
</feature>
<evidence type="ECO:0000256" key="8">
    <source>
        <dbReference type="ARBA" id="ARBA00023004"/>
    </source>
</evidence>
<proteinExistence type="inferred from homology"/>
<dbReference type="GO" id="GO:0046872">
    <property type="term" value="F:metal ion binding"/>
    <property type="evidence" value="ECO:0007669"/>
    <property type="project" value="UniProtKB-KW"/>
</dbReference>
<keyword evidence="8" id="KW-0408">Iron</keyword>
<evidence type="ECO:0000256" key="6">
    <source>
        <dbReference type="ARBA" id="ARBA00022837"/>
    </source>
</evidence>
<dbReference type="Proteomes" id="UP001055439">
    <property type="component" value="Chromosome 10"/>
</dbReference>
<feature type="domain" description="Plant heme peroxidase family profile" evidence="16">
    <location>
        <begin position="27"/>
        <end position="197"/>
    </location>
</feature>
<evidence type="ECO:0000256" key="10">
    <source>
        <dbReference type="PIRSR" id="PIRSR600823-1"/>
    </source>
</evidence>
<feature type="binding site" evidence="11">
    <location>
        <position position="69"/>
    </location>
    <ligand>
        <name>Ca(2+)</name>
        <dbReference type="ChEBI" id="CHEBI:29108"/>
        <label>1</label>
    </ligand>
</feature>
<evidence type="ECO:0000256" key="2">
    <source>
        <dbReference type="ARBA" id="ARBA00001970"/>
    </source>
</evidence>
<evidence type="ECO:0000313" key="18">
    <source>
        <dbReference type="Proteomes" id="UP001055439"/>
    </source>
</evidence>
<keyword evidence="4" id="KW-0349">Heme</keyword>
<dbReference type="GO" id="GO:0006979">
    <property type="term" value="P:response to oxidative stress"/>
    <property type="evidence" value="ECO:0007669"/>
    <property type="project" value="InterPro"/>
</dbReference>
<dbReference type="InterPro" id="IPR000823">
    <property type="entry name" value="Peroxidase_pln"/>
</dbReference>
<dbReference type="AlphaFoldDB" id="A0A9E7JJ70"/>
<evidence type="ECO:0000256" key="12">
    <source>
        <dbReference type="PIRSR" id="PIRSR600823-4"/>
    </source>
</evidence>
<dbReference type="InterPro" id="IPR019794">
    <property type="entry name" value="Peroxidases_AS"/>
</dbReference>
<dbReference type="PANTHER" id="PTHR31235">
    <property type="entry name" value="PEROXIDASE 25-RELATED"/>
    <property type="match status" value="1"/>
</dbReference>
<name>A0A9E7JJ70_9LILI</name>
<dbReference type="PROSITE" id="PS00436">
    <property type="entry name" value="PEROXIDASE_2"/>
    <property type="match status" value="1"/>
</dbReference>
<evidence type="ECO:0000259" key="16">
    <source>
        <dbReference type="PROSITE" id="PS50873"/>
    </source>
</evidence>